<keyword evidence="1" id="KW-0472">Membrane</keyword>
<evidence type="ECO:0000256" key="1">
    <source>
        <dbReference type="SAM" id="Phobius"/>
    </source>
</evidence>
<dbReference type="EMBL" id="QFQS01000013">
    <property type="protein sequence ID" value="PZQ94803.1"/>
    <property type="molecule type" value="Genomic_DNA"/>
</dbReference>
<accession>A0A2W5TVJ3</accession>
<reference evidence="2 3" key="1">
    <citation type="submission" date="2017-08" db="EMBL/GenBank/DDBJ databases">
        <title>Infants hospitalized years apart are colonized by the same room-sourced microbial strains.</title>
        <authorList>
            <person name="Brooks B."/>
            <person name="Olm M.R."/>
            <person name="Firek B.A."/>
            <person name="Baker R."/>
            <person name="Thomas B.C."/>
            <person name="Morowitz M.J."/>
            <person name="Banfield J.F."/>
        </authorList>
    </citation>
    <scope>NUCLEOTIDE SEQUENCE [LARGE SCALE GENOMIC DNA]</scope>
    <source>
        <strain evidence="2">S2_003_000_R2_11</strain>
    </source>
</reference>
<keyword evidence="1" id="KW-1133">Transmembrane helix</keyword>
<dbReference type="Proteomes" id="UP000248975">
    <property type="component" value="Unassembled WGS sequence"/>
</dbReference>
<proteinExistence type="predicted"/>
<sequence length="74" mass="8321">MTAGSWGDRIPPAYIPVSWLTRPPVTQADIDRKRAELMRDCVMYFPHDERPKCPGIIKALAIGLVVGCLLLMLR</sequence>
<protein>
    <submittedName>
        <fullName evidence="2">Uncharacterized protein</fullName>
    </submittedName>
</protein>
<evidence type="ECO:0000313" key="2">
    <source>
        <dbReference type="EMBL" id="PZQ94803.1"/>
    </source>
</evidence>
<dbReference type="AlphaFoldDB" id="A0A2W5TVJ3"/>
<name>A0A2W5TVJ3_CERSP</name>
<feature type="transmembrane region" description="Helical" evidence="1">
    <location>
        <begin position="55"/>
        <end position="73"/>
    </location>
</feature>
<organism evidence="2 3">
    <name type="scientific">Cereibacter sphaeroides</name>
    <name type="common">Rhodobacter sphaeroides</name>
    <dbReference type="NCBI Taxonomy" id="1063"/>
    <lineage>
        <taxon>Bacteria</taxon>
        <taxon>Pseudomonadati</taxon>
        <taxon>Pseudomonadota</taxon>
        <taxon>Alphaproteobacteria</taxon>
        <taxon>Rhodobacterales</taxon>
        <taxon>Paracoccaceae</taxon>
        <taxon>Cereibacter</taxon>
    </lineage>
</organism>
<evidence type="ECO:0000313" key="3">
    <source>
        <dbReference type="Proteomes" id="UP000248975"/>
    </source>
</evidence>
<keyword evidence="1" id="KW-0812">Transmembrane</keyword>
<comment type="caution">
    <text evidence="2">The sequence shown here is derived from an EMBL/GenBank/DDBJ whole genome shotgun (WGS) entry which is preliminary data.</text>
</comment>
<gene>
    <name evidence="2" type="ORF">DI533_21390</name>
</gene>